<dbReference type="SMART" id="SM00829">
    <property type="entry name" value="PKS_ER"/>
    <property type="match status" value="1"/>
</dbReference>
<dbReference type="InterPro" id="IPR013154">
    <property type="entry name" value="ADH-like_N"/>
</dbReference>
<dbReference type="CDD" id="cd08261">
    <property type="entry name" value="Zn_ADH7"/>
    <property type="match status" value="1"/>
</dbReference>
<comment type="similarity">
    <text evidence="4">Belongs to the zinc-containing alcohol dehydrogenase family.</text>
</comment>
<evidence type="ECO:0000256" key="3">
    <source>
        <dbReference type="ARBA" id="ARBA00023002"/>
    </source>
</evidence>
<dbReference type="SUPFAM" id="SSF50129">
    <property type="entry name" value="GroES-like"/>
    <property type="match status" value="1"/>
</dbReference>
<evidence type="ECO:0000313" key="6">
    <source>
        <dbReference type="EMBL" id="SEJ52014.1"/>
    </source>
</evidence>
<keyword evidence="1 4" id="KW-0479">Metal-binding</keyword>
<dbReference type="InterPro" id="IPR002328">
    <property type="entry name" value="ADH_Zn_CS"/>
</dbReference>
<dbReference type="RefSeq" id="WP_091831492.1">
    <property type="nucleotide sequence ID" value="NZ_FNZK01000009.1"/>
</dbReference>
<dbReference type="Pfam" id="PF08240">
    <property type="entry name" value="ADH_N"/>
    <property type="match status" value="1"/>
</dbReference>
<accession>A0A1H6ZIQ4</accession>
<evidence type="ECO:0000313" key="7">
    <source>
        <dbReference type="Proteomes" id="UP000199662"/>
    </source>
</evidence>
<keyword evidence="3" id="KW-0560">Oxidoreductase</keyword>
<evidence type="ECO:0000256" key="1">
    <source>
        <dbReference type="ARBA" id="ARBA00022723"/>
    </source>
</evidence>
<dbReference type="PROSITE" id="PS00059">
    <property type="entry name" value="ADH_ZINC"/>
    <property type="match status" value="1"/>
</dbReference>
<dbReference type="InterPro" id="IPR020843">
    <property type="entry name" value="ER"/>
</dbReference>
<comment type="cofactor">
    <cofactor evidence="4">
        <name>Zn(2+)</name>
        <dbReference type="ChEBI" id="CHEBI:29105"/>
    </cofactor>
</comment>
<dbReference type="PANTHER" id="PTHR43401">
    <property type="entry name" value="L-THREONINE 3-DEHYDROGENASE"/>
    <property type="match status" value="1"/>
</dbReference>
<feature type="domain" description="Enoyl reductase (ER)" evidence="5">
    <location>
        <begin position="10"/>
        <end position="336"/>
    </location>
</feature>
<name>A0A1H6ZIQ4_9FIRM</name>
<dbReference type="GO" id="GO:0016491">
    <property type="term" value="F:oxidoreductase activity"/>
    <property type="evidence" value="ECO:0007669"/>
    <property type="project" value="UniProtKB-KW"/>
</dbReference>
<protein>
    <submittedName>
        <fullName evidence="6">L-gulonate 5-dehydrogenase</fullName>
    </submittedName>
</protein>
<dbReference type="STRING" id="84035.SAMN05660742_10996"/>
<dbReference type="InterPro" id="IPR013149">
    <property type="entry name" value="ADH-like_C"/>
</dbReference>
<evidence type="ECO:0000256" key="2">
    <source>
        <dbReference type="ARBA" id="ARBA00022833"/>
    </source>
</evidence>
<dbReference type="NCBIfam" id="NF007489">
    <property type="entry name" value="PRK10083.1"/>
    <property type="match status" value="1"/>
</dbReference>
<proteinExistence type="inferred from homology"/>
<dbReference type="Gene3D" id="3.40.50.720">
    <property type="entry name" value="NAD(P)-binding Rossmann-like Domain"/>
    <property type="match status" value="1"/>
</dbReference>
<reference evidence="6 7" key="1">
    <citation type="submission" date="2016-10" db="EMBL/GenBank/DDBJ databases">
        <authorList>
            <person name="de Groot N.N."/>
        </authorList>
    </citation>
    <scope>NUCLEOTIDE SEQUENCE [LARGE SCALE GENOMIC DNA]</scope>
    <source>
        <strain evidence="6 7">DSM 2179</strain>
    </source>
</reference>
<dbReference type="PANTHER" id="PTHR43401:SF2">
    <property type="entry name" value="L-THREONINE 3-DEHYDROGENASE"/>
    <property type="match status" value="1"/>
</dbReference>
<dbReference type="Pfam" id="PF00107">
    <property type="entry name" value="ADH_zinc_N"/>
    <property type="match status" value="1"/>
</dbReference>
<dbReference type="InterPro" id="IPR011032">
    <property type="entry name" value="GroES-like_sf"/>
</dbReference>
<evidence type="ECO:0000256" key="4">
    <source>
        <dbReference type="RuleBase" id="RU361277"/>
    </source>
</evidence>
<dbReference type="InterPro" id="IPR036291">
    <property type="entry name" value="NAD(P)-bd_dom_sf"/>
</dbReference>
<dbReference type="GO" id="GO:0008270">
    <property type="term" value="F:zinc ion binding"/>
    <property type="evidence" value="ECO:0007669"/>
    <property type="project" value="InterPro"/>
</dbReference>
<gene>
    <name evidence="6" type="ORF">SAMN05660742_10996</name>
</gene>
<dbReference type="SUPFAM" id="SSF51735">
    <property type="entry name" value="NAD(P)-binding Rossmann-fold domains"/>
    <property type="match status" value="1"/>
</dbReference>
<dbReference type="EMBL" id="FNZK01000009">
    <property type="protein sequence ID" value="SEJ52014.1"/>
    <property type="molecule type" value="Genomic_DNA"/>
</dbReference>
<keyword evidence="2 4" id="KW-0862">Zinc</keyword>
<dbReference type="Gene3D" id="3.90.180.10">
    <property type="entry name" value="Medium-chain alcohol dehydrogenases, catalytic domain"/>
    <property type="match status" value="1"/>
</dbReference>
<dbReference type="AlphaFoldDB" id="A0A1H6ZIQ4"/>
<sequence length="338" mass="36906">MKAIVIKKPGELCIEDREMPVITASQVLVRVKAAGICGSDVHIYHGKNAFATYPRIVGHEFVGEVVSTGALVTKFSEGNSVVVDPVLSCGTCYSCKIGRHNVCKNLHVMGVHEDGGFQEYVAVEEKQLYILPDGISWEHAAMIEPYSIAAQVINRGKLAEDDHVLICGAGPIGLVILQAVKQSGAKAAVMDILDKRLDMAKNLGADCVINSKTMNVKEVIRNFTNNDGASLIFEATGNIHVLETCIHELTAPAGRIVVLGFGQEPASIPQIDIMSKELDILGTRLNNHRFPQVLDWFKKGIVYPEKIISHVFKFEDAEKAFALTQANPEDVCKIVLKF</sequence>
<evidence type="ECO:0000259" key="5">
    <source>
        <dbReference type="SMART" id="SM00829"/>
    </source>
</evidence>
<organism evidence="6 7">
    <name type="scientific">Propionispira arboris</name>
    <dbReference type="NCBI Taxonomy" id="84035"/>
    <lineage>
        <taxon>Bacteria</taxon>
        <taxon>Bacillati</taxon>
        <taxon>Bacillota</taxon>
        <taxon>Negativicutes</taxon>
        <taxon>Selenomonadales</taxon>
        <taxon>Selenomonadaceae</taxon>
        <taxon>Propionispira</taxon>
    </lineage>
</organism>
<dbReference type="InterPro" id="IPR050129">
    <property type="entry name" value="Zn_alcohol_dh"/>
</dbReference>
<keyword evidence="7" id="KW-1185">Reference proteome</keyword>
<dbReference type="Proteomes" id="UP000199662">
    <property type="component" value="Unassembled WGS sequence"/>
</dbReference>